<evidence type="ECO:0000313" key="8">
    <source>
        <dbReference type="EMBL" id="KHL04652.1"/>
    </source>
</evidence>
<sequence length="388" mass="44423">MAVRQRVVAGDEITHVVLDGSFRVVEPIERYLEHLRQEKYSPHTVRSYAGGLAAWWTMLEEAGTDWSAVEVDDLVRFMRRLQTGQAAPGVPLLRPVKPSSSSTVESGLTAVMSFYRYHAVRSGVPAARSFYEYVKGGTVQARSRYTSFLGHVRDGHERRIVGRRRGRKKPVPFLTPGQIERAKDDAATSLGDGSWRGDLRFRLFWSLLEGTGLRIAEALLLKHGDWIPGTGTTAAIQIRPREDAQRRLRVKNQQYRHLYIGDDLDDLYGEYLFWLADRGVDFDDRSFVFVNLFRCHIGSPMRPENVYDWVDGFRRRHPLLPRWTPHWFRHTHATAMLLAGVREHVVQRRLGHSDINTLMTTYAHVTDDAEMKAAADWSSLIGKWKAAE</sequence>
<evidence type="ECO:0000256" key="1">
    <source>
        <dbReference type="ARBA" id="ARBA00008857"/>
    </source>
</evidence>
<dbReference type="InterPro" id="IPR004107">
    <property type="entry name" value="Integrase_SAM-like_N"/>
</dbReference>
<reference evidence="8 9" key="1">
    <citation type="submission" date="2014-09" db="EMBL/GenBank/DDBJ databases">
        <title>Genome sequence of Sinomonas sp. MUSC 117.</title>
        <authorList>
            <person name="Lee L.-H."/>
        </authorList>
    </citation>
    <scope>NUCLEOTIDE SEQUENCE [LARGE SCALE GENOMIC DNA]</scope>
    <source>
        <strain evidence="8 9">MUSC 117</strain>
    </source>
</reference>
<evidence type="ECO:0000256" key="2">
    <source>
        <dbReference type="ARBA" id="ARBA00022908"/>
    </source>
</evidence>
<comment type="caution">
    <text evidence="8">The sequence shown here is derived from an EMBL/GenBank/DDBJ whole genome shotgun (WGS) entry which is preliminary data.</text>
</comment>
<dbReference type="InterPro" id="IPR044068">
    <property type="entry name" value="CB"/>
</dbReference>
<dbReference type="STRING" id="1338436.LK10_04390"/>
<keyword evidence="3 5" id="KW-0238">DNA-binding</keyword>
<dbReference type="AlphaFoldDB" id="A0A0B2ALX7"/>
<evidence type="ECO:0000256" key="4">
    <source>
        <dbReference type="ARBA" id="ARBA00023172"/>
    </source>
</evidence>
<dbReference type="Proteomes" id="UP000030982">
    <property type="component" value="Unassembled WGS sequence"/>
</dbReference>
<accession>A0A0B2ALX7</accession>
<evidence type="ECO:0000313" key="9">
    <source>
        <dbReference type="Proteomes" id="UP000030982"/>
    </source>
</evidence>
<proteinExistence type="inferred from homology"/>
<dbReference type="InterPro" id="IPR010998">
    <property type="entry name" value="Integrase_recombinase_N"/>
</dbReference>
<dbReference type="GO" id="GO:0015074">
    <property type="term" value="P:DNA integration"/>
    <property type="evidence" value="ECO:0007669"/>
    <property type="project" value="UniProtKB-KW"/>
</dbReference>
<dbReference type="InterPro" id="IPR002104">
    <property type="entry name" value="Integrase_catalytic"/>
</dbReference>
<gene>
    <name evidence="8" type="ORF">LK10_04390</name>
</gene>
<dbReference type="GO" id="GO:0006310">
    <property type="term" value="P:DNA recombination"/>
    <property type="evidence" value="ECO:0007669"/>
    <property type="project" value="UniProtKB-KW"/>
</dbReference>
<dbReference type="InterPro" id="IPR013762">
    <property type="entry name" value="Integrase-like_cat_sf"/>
</dbReference>
<organism evidence="8 9">
    <name type="scientific">Sinomonas humi</name>
    <dbReference type="NCBI Taxonomy" id="1338436"/>
    <lineage>
        <taxon>Bacteria</taxon>
        <taxon>Bacillati</taxon>
        <taxon>Actinomycetota</taxon>
        <taxon>Actinomycetes</taxon>
        <taxon>Micrococcales</taxon>
        <taxon>Micrococcaceae</taxon>
        <taxon>Sinomonas</taxon>
    </lineage>
</organism>
<evidence type="ECO:0000259" key="7">
    <source>
        <dbReference type="PROSITE" id="PS51900"/>
    </source>
</evidence>
<dbReference type="Gene3D" id="1.10.150.130">
    <property type="match status" value="1"/>
</dbReference>
<feature type="domain" description="Tyr recombinase" evidence="6">
    <location>
        <begin position="169"/>
        <end position="376"/>
    </location>
</feature>
<dbReference type="InterPro" id="IPR050090">
    <property type="entry name" value="Tyrosine_recombinase_XerCD"/>
</dbReference>
<keyword evidence="4" id="KW-0233">DNA recombination</keyword>
<evidence type="ECO:0008006" key="10">
    <source>
        <dbReference type="Google" id="ProtNLM"/>
    </source>
</evidence>
<dbReference type="SUPFAM" id="SSF56349">
    <property type="entry name" value="DNA breaking-rejoining enzymes"/>
    <property type="match status" value="1"/>
</dbReference>
<protein>
    <recommendedName>
        <fullName evidence="10">Transposase</fullName>
    </recommendedName>
</protein>
<dbReference type="Pfam" id="PF00589">
    <property type="entry name" value="Phage_integrase"/>
    <property type="match status" value="1"/>
</dbReference>
<name>A0A0B2ALX7_9MICC</name>
<dbReference type="EMBL" id="JTDL01000063">
    <property type="protein sequence ID" value="KHL04652.1"/>
    <property type="molecule type" value="Genomic_DNA"/>
</dbReference>
<dbReference type="Pfam" id="PF02899">
    <property type="entry name" value="Phage_int_SAM_1"/>
    <property type="match status" value="1"/>
</dbReference>
<evidence type="ECO:0000256" key="3">
    <source>
        <dbReference type="ARBA" id="ARBA00023125"/>
    </source>
</evidence>
<dbReference type="RefSeq" id="WP_043120471.1">
    <property type="nucleotide sequence ID" value="NZ_JTDL01000063.1"/>
</dbReference>
<feature type="domain" description="Core-binding (CB)" evidence="7">
    <location>
        <begin position="22"/>
        <end position="119"/>
    </location>
</feature>
<dbReference type="PROSITE" id="PS51900">
    <property type="entry name" value="CB"/>
    <property type="match status" value="1"/>
</dbReference>
<dbReference type="PROSITE" id="PS51898">
    <property type="entry name" value="TYR_RECOMBINASE"/>
    <property type="match status" value="1"/>
</dbReference>
<keyword evidence="9" id="KW-1185">Reference proteome</keyword>
<dbReference type="OrthoDB" id="1822491at2"/>
<dbReference type="PANTHER" id="PTHR30349">
    <property type="entry name" value="PHAGE INTEGRASE-RELATED"/>
    <property type="match status" value="1"/>
</dbReference>
<keyword evidence="2" id="KW-0229">DNA integration</keyword>
<evidence type="ECO:0000259" key="6">
    <source>
        <dbReference type="PROSITE" id="PS51898"/>
    </source>
</evidence>
<dbReference type="Gene3D" id="1.10.443.10">
    <property type="entry name" value="Intergrase catalytic core"/>
    <property type="match status" value="1"/>
</dbReference>
<evidence type="ECO:0000256" key="5">
    <source>
        <dbReference type="PROSITE-ProRule" id="PRU01248"/>
    </source>
</evidence>
<dbReference type="InterPro" id="IPR011010">
    <property type="entry name" value="DNA_brk_join_enz"/>
</dbReference>
<dbReference type="PANTHER" id="PTHR30349:SF41">
    <property type="entry name" value="INTEGRASE_RECOMBINASE PROTEIN MJ0367-RELATED"/>
    <property type="match status" value="1"/>
</dbReference>
<comment type="similarity">
    <text evidence="1">Belongs to the 'phage' integrase family.</text>
</comment>
<dbReference type="GO" id="GO:0003677">
    <property type="term" value="F:DNA binding"/>
    <property type="evidence" value="ECO:0007669"/>
    <property type="project" value="UniProtKB-UniRule"/>
</dbReference>